<evidence type="ECO:0000259" key="1">
    <source>
        <dbReference type="PROSITE" id="PS51186"/>
    </source>
</evidence>
<dbReference type="Gene3D" id="3.40.630.30">
    <property type="match status" value="1"/>
</dbReference>
<sequence>MAEINTLTNEINIEGKLRQAADVMSRTFKTERITTLMYDFSVPEKFKTWENLNYFSAIKLYETGEKIILAEDGDKVVGVAYLRNSNIGSMSGLLKAYFPDIFKLIIPAIKALNIRKILKSAKLFKTKNIPTKDYYNLEVIGVSEKYQGQGIARLLLEESEKFVRGLDDCDGIYLYTGNEDTKNLYQHLGYQLIDQKENDYLTVYHMYKPVFK</sequence>
<dbReference type="RefSeq" id="WP_270453823.1">
    <property type="nucleotide sequence ID" value="NZ_JADPIE010000003.1"/>
</dbReference>
<proteinExistence type="predicted"/>
<evidence type="ECO:0000313" key="3">
    <source>
        <dbReference type="Proteomes" id="UP000621436"/>
    </source>
</evidence>
<dbReference type="InterPro" id="IPR000182">
    <property type="entry name" value="GNAT_dom"/>
</dbReference>
<dbReference type="InterPro" id="IPR016181">
    <property type="entry name" value="Acyl_CoA_acyltransferase"/>
</dbReference>
<dbReference type="PROSITE" id="PS51186">
    <property type="entry name" value="GNAT"/>
    <property type="match status" value="1"/>
</dbReference>
<dbReference type="SUPFAM" id="SSF55729">
    <property type="entry name" value="Acyl-CoA N-acyltransferases (Nat)"/>
    <property type="match status" value="1"/>
</dbReference>
<dbReference type="GO" id="GO:0016747">
    <property type="term" value="F:acyltransferase activity, transferring groups other than amino-acyl groups"/>
    <property type="evidence" value="ECO:0007669"/>
    <property type="project" value="InterPro"/>
</dbReference>
<accession>A0A931F7P5</accession>
<reference evidence="2" key="1">
    <citation type="submission" date="2020-11" db="EMBL/GenBank/DDBJ databases">
        <title>Halonatronomonas betainensis gen. nov., sp. nov. a novel haloalkaliphilic representative of the family Halanaerobiacae capable of betaine degradation.</title>
        <authorList>
            <person name="Boltyanskaya Y."/>
            <person name="Kevbrin V."/>
            <person name="Detkova E."/>
            <person name="Grouzdev D.S."/>
            <person name="Koziaeva V."/>
            <person name="Zhilina T."/>
        </authorList>
    </citation>
    <scope>NUCLEOTIDE SEQUENCE</scope>
    <source>
        <strain evidence="2">Z-7014</strain>
    </source>
</reference>
<dbReference type="Proteomes" id="UP000621436">
    <property type="component" value="Unassembled WGS sequence"/>
</dbReference>
<evidence type="ECO:0000313" key="2">
    <source>
        <dbReference type="EMBL" id="MBF8436901.1"/>
    </source>
</evidence>
<gene>
    <name evidence="2" type="ORF">I0Q91_07425</name>
</gene>
<dbReference type="EMBL" id="JADPIE010000003">
    <property type="protein sequence ID" value="MBF8436901.1"/>
    <property type="molecule type" value="Genomic_DNA"/>
</dbReference>
<name>A0A931F7P5_9FIRM</name>
<dbReference type="CDD" id="cd04301">
    <property type="entry name" value="NAT_SF"/>
    <property type="match status" value="1"/>
</dbReference>
<dbReference type="AlphaFoldDB" id="A0A931F7P5"/>
<keyword evidence="3" id="KW-1185">Reference proteome</keyword>
<organism evidence="2 3">
    <name type="scientific">Halonatronomonas betaini</name>
    <dbReference type="NCBI Taxonomy" id="2778430"/>
    <lineage>
        <taxon>Bacteria</taxon>
        <taxon>Bacillati</taxon>
        <taxon>Bacillota</taxon>
        <taxon>Clostridia</taxon>
        <taxon>Halanaerobiales</taxon>
        <taxon>Halarsenatibacteraceae</taxon>
        <taxon>Halonatronomonas</taxon>
    </lineage>
</organism>
<comment type="caution">
    <text evidence="2">The sequence shown here is derived from an EMBL/GenBank/DDBJ whole genome shotgun (WGS) entry which is preliminary data.</text>
</comment>
<protein>
    <submittedName>
        <fullName evidence="2">GNAT family N-acetyltransferase</fullName>
    </submittedName>
</protein>
<feature type="domain" description="N-acetyltransferase" evidence="1">
    <location>
        <begin position="26"/>
        <end position="211"/>
    </location>
</feature>
<dbReference type="Pfam" id="PF00583">
    <property type="entry name" value="Acetyltransf_1"/>
    <property type="match status" value="1"/>
</dbReference>